<dbReference type="RefSeq" id="WP_119767126.1">
    <property type="nucleotide sequence ID" value="NZ_QYUO01000001.1"/>
</dbReference>
<reference evidence="2" key="1">
    <citation type="submission" date="2018-09" db="EMBL/GenBank/DDBJ databases">
        <authorList>
            <person name="Zhu H."/>
        </authorList>
    </citation>
    <scope>NUCLEOTIDE SEQUENCE [LARGE SCALE GENOMIC DNA]</scope>
    <source>
        <strain evidence="2">K1R23-30</strain>
    </source>
</reference>
<proteinExistence type="predicted"/>
<comment type="caution">
    <text evidence="1">The sequence shown here is derived from an EMBL/GenBank/DDBJ whole genome shotgun (WGS) entry which is preliminary data.</text>
</comment>
<dbReference type="Pfam" id="PF10052">
    <property type="entry name" value="DUF2288"/>
    <property type="match status" value="1"/>
</dbReference>
<dbReference type="Proteomes" id="UP000265955">
    <property type="component" value="Unassembled WGS sequence"/>
</dbReference>
<dbReference type="OrthoDB" id="195194at2"/>
<accession>A0A3A3FPP7</accession>
<dbReference type="EMBL" id="QYUO01000001">
    <property type="protein sequence ID" value="RJF97174.1"/>
    <property type="molecule type" value="Genomic_DNA"/>
</dbReference>
<evidence type="ECO:0000313" key="2">
    <source>
        <dbReference type="Proteomes" id="UP000265955"/>
    </source>
</evidence>
<organism evidence="1 2">
    <name type="scientific">Noviherbaspirillum saxi</name>
    <dbReference type="NCBI Taxonomy" id="2320863"/>
    <lineage>
        <taxon>Bacteria</taxon>
        <taxon>Pseudomonadati</taxon>
        <taxon>Pseudomonadota</taxon>
        <taxon>Betaproteobacteria</taxon>
        <taxon>Burkholderiales</taxon>
        <taxon>Oxalobacteraceae</taxon>
        <taxon>Noviherbaspirillum</taxon>
    </lineage>
</organism>
<dbReference type="AlphaFoldDB" id="A0A3A3FPP7"/>
<evidence type="ECO:0000313" key="1">
    <source>
        <dbReference type="EMBL" id="RJF97174.1"/>
    </source>
</evidence>
<dbReference type="InterPro" id="IPR018741">
    <property type="entry name" value="DUF2288"/>
</dbReference>
<gene>
    <name evidence="1" type="ORF">D3871_00465</name>
</gene>
<name>A0A3A3FPP7_9BURK</name>
<sequence length="102" mass="11571">MTETNNDLLRAKINGETARMQWMELQRFFASGAMIAVSEQLDLVDVAVRIAADDKQAVQQWMADGLIGKVTDAQAQSWLESNAELWAVVIKPWILVQREKMH</sequence>
<keyword evidence="2" id="KW-1185">Reference proteome</keyword>
<protein>
    <submittedName>
        <fullName evidence="1">DUF2288 domain-containing protein</fullName>
    </submittedName>
</protein>